<evidence type="ECO:0000256" key="2">
    <source>
        <dbReference type="ARBA" id="ARBA00022679"/>
    </source>
</evidence>
<dbReference type="Pfam" id="PF00891">
    <property type="entry name" value="Methyltransf_2"/>
    <property type="match status" value="4"/>
</dbReference>
<dbReference type="Gene3D" id="3.40.50.150">
    <property type="entry name" value="Vaccinia Virus protein VP39"/>
    <property type="match status" value="3"/>
</dbReference>
<dbReference type="PROSITE" id="PS51683">
    <property type="entry name" value="SAM_OMT_II"/>
    <property type="match status" value="4"/>
</dbReference>
<gene>
    <name evidence="6" type="ORF">SVIM_LOCUS273426</name>
</gene>
<evidence type="ECO:0000256" key="1">
    <source>
        <dbReference type="ARBA" id="ARBA00022603"/>
    </source>
</evidence>
<evidence type="ECO:0008006" key="7">
    <source>
        <dbReference type="Google" id="ProtNLM"/>
    </source>
</evidence>
<reference evidence="6" key="1">
    <citation type="submission" date="2019-03" db="EMBL/GenBank/DDBJ databases">
        <authorList>
            <person name="Mank J."/>
            <person name="Almeida P."/>
        </authorList>
    </citation>
    <scope>NUCLEOTIDE SEQUENCE</scope>
    <source>
        <strain evidence="6">78183</strain>
    </source>
</reference>
<feature type="domain" description="O-methyltransferase C-terminal" evidence="4">
    <location>
        <begin position="444"/>
        <end position="654"/>
    </location>
</feature>
<dbReference type="FunFam" id="1.10.10.10:FF:000213">
    <property type="entry name" value="Coniferyl alcohol 9-O-methyltransferase"/>
    <property type="match status" value="3"/>
</dbReference>
<dbReference type="GO" id="GO:0009717">
    <property type="term" value="P:isoflavonoid biosynthetic process"/>
    <property type="evidence" value="ECO:0007669"/>
    <property type="project" value="UniProtKB-ARBA"/>
</dbReference>
<dbReference type="InterPro" id="IPR029063">
    <property type="entry name" value="SAM-dependent_MTases_sf"/>
</dbReference>
<feature type="domain" description="O-methyltransferase C-terminal" evidence="4">
    <location>
        <begin position="200"/>
        <end position="320"/>
    </location>
</feature>
<dbReference type="AlphaFoldDB" id="A0A6N2LWC5"/>
<dbReference type="InterPro" id="IPR001077">
    <property type="entry name" value="COMT_C"/>
</dbReference>
<feature type="domain" description="O-methyltransferase C-terminal" evidence="4">
    <location>
        <begin position="11"/>
        <end position="66"/>
    </location>
</feature>
<evidence type="ECO:0000259" key="5">
    <source>
        <dbReference type="Pfam" id="PF08100"/>
    </source>
</evidence>
<dbReference type="GO" id="GO:0046983">
    <property type="term" value="F:protein dimerization activity"/>
    <property type="evidence" value="ECO:0007669"/>
    <property type="project" value="InterPro"/>
</dbReference>
<feature type="domain" description="O-methyltransferase dimerisation" evidence="5">
    <location>
        <begin position="922"/>
        <end position="951"/>
    </location>
</feature>
<dbReference type="SUPFAM" id="SSF53335">
    <property type="entry name" value="S-adenosyl-L-methionine-dependent methyltransferases"/>
    <property type="match status" value="4"/>
</dbReference>
<dbReference type="InterPro" id="IPR036388">
    <property type="entry name" value="WH-like_DNA-bd_sf"/>
</dbReference>
<dbReference type="GO" id="GO:0008171">
    <property type="term" value="F:O-methyltransferase activity"/>
    <property type="evidence" value="ECO:0007669"/>
    <property type="project" value="InterPro"/>
</dbReference>
<protein>
    <recommendedName>
        <fullName evidence="7">O-methyltransferase domain-containing protein</fullName>
    </recommendedName>
</protein>
<feature type="domain" description="O-methyltransferase dimerisation" evidence="5">
    <location>
        <begin position="82"/>
        <end position="172"/>
    </location>
</feature>
<evidence type="ECO:0000259" key="4">
    <source>
        <dbReference type="Pfam" id="PF00891"/>
    </source>
</evidence>
<dbReference type="Pfam" id="PF08100">
    <property type="entry name" value="Dimerisation"/>
    <property type="match status" value="4"/>
</dbReference>
<dbReference type="InterPro" id="IPR016461">
    <property type="entry name" value="COMT-like"/>
</dbReference>
<name>A0A6N2LWC5_SALVM</name>
<keyword evidence="1" id="KW-0489">Methyltransferase</keyword>
<proteinExistence type="predicted"/>
<accession>A0A6N2LWC5</accession>
<feature type="domain" description="O-methyltransferase dimerisation" evidence="5">
    <location>
        <begin position="334"/>
        <end position="422"/>
    </location>
</feature>
<evidence type="ECO:0000313" key="6">
    <source>
        <dbReference type="EMBL" id="VFU44454.1"/>
    </source>
</evidence>
<dbReference type="EMBL" id="CAADRP010001599">
    <property type="protein sequence ID" value="VFU44454.1"/>
    <property type="molecule type" value="Genomic_DNA"/>
</dbReference>
<feature type="domain" description="O-methyltransferase dimerisation" evidence="5">
    <location>
        <begin position="675"/>
        <end position="764"/>
    </location>
</feature>
<dbReference type="InterPro" id="IPR012967">
    <property type="entry name" value="COMT_dimerisation"/>
</dbReference>
<organism evidence="6">
    <name type="scientific">Salix viminalis</name>
    <name type="common">Common osier</name>
    <name type="synonym">Basket willow</name>
    <dbReference type="NCBI Taxonomy" id="40686"/>
    <lineage>
        <taxon>Eukaryota</taxon>
        <taxon>Viridiplantae</taxon>
        <taxon>Streptophyta</taxon>
        <taxon>Embryophyta</taxon>
        <taxon>Tracheophyta</taxon>
        <taxon>Spermatophyta</taxon>
        <taxon>Magnoliopsida</taxon>
        <taxon>eudicotyledons</taxon>
        <taxon>Gunneridae</taxon>
        <taxon>Pentapetalae</taxon>
        <taxon>rosids</taxon>
        <taxon>fabids</taxon>
        <taxon>Malpighiales</taxon>
        <taxon>Salicaceae</taxon>
        <taxon>Saliceae</taxon>
        <taxon>Salix</taxon>
    </lineage>
</organism>
<feature type="domain" description="O-methyltransferase C-terminal" evidence="4">
    <location>
        <begin position="792"/>
        <end position="886"/>
    </location>
</feature>
<dbReference type="SUPFAM" id="SSF46785">
    <property type="entry name" value="Winged helix' DNA-binding domain"/>
    <property type="match status" value="4"/>
</dbReference>
<dbReference type="GO" id="GO:0008757">
    <property type="term" value="F:S-adenosylmethionine-dependent methyltransferase activity"/>
    <property type="evidence" value="ECO:0007669"/>
    <property type="project" value="UniProtKB-ARBA"/>
</dbReference>
<dbReference type="FunFam" id="3.40.50.150:FF:000057">
    <property type="entry name" value="O-methyltransferase ZRP4"/>
    <property type="match status" value="1"/>
</dbReference>
<dbReference type="PANTHER" id="PTHR11746">
    <property type="entry name" value="O-METHYLTRANSFERASE"/>
    <property type="match status" value="1"/>
</dbReference>
<keyword evidence="3" id="KW-0949">S-adenosyl-L-methionine</keyword>
<dbReference type="InterPro" id="IPR036390">
    <property type="entry name" value="WH_DNA-bd_sf"/>
</dbReference>
<sequence length="952" mass="105886">MQTGNYEEGEQKAGKVIIIGMVRGNQNGGEESIETQLFLDLQMMVLATGMERNEKEWAKLFVDAGFLNYKIHPLLQAQTHVWNHIFNFMNSMTLKCAVQLGIPDVIHKHGKPMTLSELVSSLPIHPSKTQYVHRLMRVLVHSGFFSQQNLDGVHSQDQAYFLTPSTHLLLKDNPLSMRPLLLLLLDPVLTEPHDCLSTWLQNDELTAFSVAHGRTMWEYAGQDPRLSNLFDAAMASDSILVSKLVVSRCNGIFEGVSSLVDVGGGSGAMAKGIAEAFPHVDCTVFDLPRVVSDLQGSKNFKYVGGDMFEGVPPADVILLKERTNELLQSQTHVWNHIFNFINSMTLKCAVQLGIPDVIHKHGKPMTLSELVSSLPIHPSKTQYVHRIMRILVHSGFFSQQNLNGGPNQEAYFLSQSGRLLLRDNPLSMRPLLLMVLDPALTKPWDCLSTWFQDDEVTAFSVAHEKTVWEYAGLDPRFNNLVNDAMASDSILTSKLVVSKCKGIFDGVNSLVDVGGGVGTMAKAISEAFPHIDCTVFDLLHVVSDLQGSKNLKYAGGDMFEAVPPADALLLKGILHNWSDEDCVKILKRCKQAITRKGEQKAGKVIIIGMVRGNQNGGEESIETQLFLDLQMMVLATGMERNEKEWAKLFVDAGFLNYKIHPESVSELLQAQTHMWNHIFNFINSMTLKCAVQLGIPDVIHKHGKPMTLSELVSSLPIHPSKTQYVHRLMRILVHSGFFSQQNLNGINNNQETYSLSQSARFLLRDNPSSMRPLLLMLLDPVLTEPHDCLSTWLQNDEVTAFGVAHGRTIWEYAGQDPRLGNLFDEAMPSDNILTSKLVVSKCKGIFEGVNSLVDVGGGSGAMAKGIAEAFPHVDCTVFDLPRVVSDLQGSKNFKYVGAYYKSMELINEERTNELLQSQTHVWNHIFNFINSMTLKCAVQLGIPDAIHKHANP</sequence>
<dbReference type="Gene3D" id="1.10.10.10">
    <property type="entry name" value="Winged helix-like DNA-binding domain superfamily/Winged helix DNA-binding domain"/>
    <property type="match status" value="4"/>
</dbReference>
<keyword evidence="2" id="KW-0808">Transferase</keyword>
<dbReference type="GO" id="GO:0032259">
    <property type="term" value="P:methylation"/>
    <property type="evidence" value="ECO:0007669"/>
    <property type="project" value="UniProtKB-KW"/>
</dbReference>
<evidence type="ECO:0000256" key="3">
    <source>
        <dbReference type="ARBA" id="ARBA00022691"/>
    </source>
</evidence>